<proteinExistence type="predicted"/>
<feature type="non-terminal residue" evidence="1">
    <location>
        <position position="63"/>
    </location>
</feature>
<evidence type="ECO:0000313" key="1">
    <source>
        <dbReference type="EMBL" id="CEK90531.1"/>
    </source>
</evidence>
<protein>
    <submittedName>
        <fullName evidence="1">Uncharacterized protein</fullName>
    </submittedName>
</protein>
<dbReference type="EMBL" id="HACG01043666">
    <property type="protein sequence ID" value="CEK90531.1"/>
    <property type="molecule type" value="Transcribed_RNA"/>
</dbReference>
<reference evidence="1" key="1">
    <citation type="submission" date="2014-12" db="EMBL/GenBank/DDBJ databases">
        <title>Insight into the proteome of Arion vulgaris.</title>
        <authorList>
            <person name="Aradska J."/>
            <person name="Bulat T."/>
            <person name="Smidak R."/>
            <person name="Sarate P."/>
            <person name="Gangsoo J."/>
            <person name="Sialana F."/>
            <person name="Bilban M."/>
            <person name="Lubec G."/>
        </authorList>
    </citation>
    <scope>NUCLEOTIDE SEQUENCE</scope>
    <source>
        <tissue evidence="1">Skin</tissue>
    </source>
</reference>
<gene>
    <name evidence="1" type="primary">ORF177334</name>
</gene>
<organism evidence="1">
    <name type="scientific">Arion vulgaris</name>
    <dbReference type="NCBI Taxonomy" id="1028688"/>
    <lineage>
        <taxon>Eukaryota</taxon>
        <taxon>Metazoa</taxon>
        <taxon>Spiralia</taxon>
        <taxon>Lophotrochozoa</taxon>
        <taxon>Mollusca</taxon>
        <taxon>Gastropoda</taxon>
        <taxon>Heterobranchia</taxon>
        <taxon>Euthyneura</taxon>
        <taxon>Panpulmonata</taxon>
        <taxon>Eupulmonata</taxon>
        <taxon>Stylommatophora</taxon>
        <taxon>Helicina</taxon>
        <taxon>Arionoidea</taxon>
        <taxon>Arionidae</taxon>
        <taxon>Arion</taxon>
    </lineage>
</organism>
<dbReference type="AlphaFoldDB" id="A0A0B7BDZ1"/>
<sequence>MQFKSCLVTGGVSALSLAYIFSLKCCRIRVDCFDDVEKNKLRIQPRVTQYKYTKQKSADQSSD</sequence>
<accession>A0A0B7BDZ1</accession>
<name>A0A0B7BDZ1_9EUPU</name>